<sequence length="158" mass="15666">MAFALLPLAAVMLLFGLGIQAFQLADSVPGAGPAGQMETRSVVSSQQAAMFGTACVSTAIAQRGAISPNMTVTLPAGVLLPAGAVCMTTANGSGRNVYGYLPAAPGAAGKLLADAQGGNNWFVIRAAGVAVSLAGGNTMSVPTTIPVSSLLNWVQTSS</sequence>
<dbReference type="Proteomes" id="UP001199322">
    <property type="component" value="Unassembled WGS sequence"/>
</dbReference>
<evidence type="ECO:0000313" key="3">
    <source>
        <dbReference type="Proteomes" id="UP001189303"/>
    </source>
</evidence>
<name>A0A2P4RAF7_RALPI</name>
<dbReference type="EMBL" id="CATWFT010000009">
    <property type="protein sequence ID" value="CAJ0726727.1"/>
    <property type="molecule type" value="Genomic_DNA"/>
</dbReference>
<proteinExistence type="predicted"/>
<gene>
    <name evidence="2" type="ORF">DEE74_20660</name>
    <name evidence="1" type="ORF">R38712_03146</name>
</gene>
<keyword evidence="3" id="KW-1185">Reference proteome</keyword>
<dbReference type="Proteomes" id="UP001189303">
    <property type="component" value="Unassembled WGS sequence"/>
</dbReference>
<reference evidence="1 3" key="2">
    <citation type="submission" date="2023-07" db="EMBL/GenBank/DDBJ databases">
        <authorList>
            <person name="Peeters C."/>
        </authorList>
    </citation>
    <scope>NUCLEOTIDE SEQUENCE [LARGE SCALE GENOMIC DNA]</scope>
    <source>
        <strain evidence="1 3">R-38712</strain>
    </source>
</reference>
<protein>
    <submittedName>
        <fullName evidence="2">Uncharacterized protein</fullName>
    </submittedName>
</protein>
<dbReference type="RefSeq" id="WP_012435639.1">
    <property type="nucleotide sequence ID" value="NZ_CATWFT010000009.1"/>
</dbReference>
<reference evidence="2" key="1">
    <citation type="submission" date="2018-06" db="EMBL/GenBank/DDBJ databases">
        <authorList>
            <person name="O'Rourke A."/>
        </authorList>
    </citation>
    <scope>NUCLEOTIDE SEQUENCE</scope>
    <source>
        <strain evidence="2">132550021-3</strain>
    </source>
</reference>
<accession>A0A2P4RAF7</accession>
<dbReference type="AlphaFoldDB" id="A0A2P4RAF7"/>
<evidence type="ECO:0000313" key="4">
    <source>
        <dbReference type="Proteomes" id="UP001199322"/>
    </source>
</evidence>
<dbReference type="EMBL" id="QGBI01000023">
    <property type="protein sequence ID" value="MBX3892281.1"/>
    <property type="molecule type" value="Genomic_DNA"/>
</dbReference>
<evidence type="ECO:0000313" key="2">
    <source>
        <dbReference type="EMBL" id="MBX3892281.1"/>
    </source>
</evidence>
<evidence type="ECO:0000313" key="1">
    <source>
        <dbReference type="EMBL" id="CAJ0726727.1"/>
    </source>
</evidence>
<organism evidence="2 4">
    <name type="scientific">Ralstonia pickettii</name>
    <name type="common">Burkholderia pickettii</name>
    <dbReference type="NCBI Taxonomy" id="329"/>
    <lineage>
        <taxon>Bacteria</taxon>
        <taxon>Pseudomonadati</taxon>
        <taxon>Pseudomonadota</taxon>
        <taxon>Betaproteobacteria</taxon>
        <taxon>Burkholderiales</taxon>
        <taxon>Burkholderiaceae</taxon>
        <taxon>Ralstonia</taxon>
    </lineage>
</organism>
<comment type="caution">
    <text evidence="2">The sequence shown here is derived from an EMBL/GenBank/DDBJ whole genome shotgun (WGS) entry which is preliminary data.</text>
</comment>